<comment type="caution">
    <text evidence="6">The sequence shown here is derived from an EMBL/GenBank/DDBJ whole genome shotgun (WGS) entry which is preliminary data.</text>
</comment>
<proteinExistence type="inferred from homology"/>
<gene>
    <name evidence="6" type="ORF">V6N12_070703</name>
</gene>
<dbReference type="Proteomes" id="UP001472677">
    <property type="component" value="Unassembled WGS sequence"/>
</dbReference>
<dbReference type="Pfam" id="PF05055">
    <property type="entry name" value="DUF677"/>
    <property type="match status" value="1"/>
</dbReference>
<accession>A0ABR2FHM3</accession>
<comment type="similarity">
    <text evidence="2">Belongs to the UPF0496 family.</text>
</comment>
<keyword evidence="7" id="KW-1185">Reference proteome</keyword>
<name>A0ABR2FHM3_9ROSI</name>
<dbReference type="EMBL" id="JBBPBM010000006">
    <property type="protein sequence ID" value="KAK8580429.1"/>
    <property type="molecule type" value="Genomic_DNA"/>
</dbReference>
<evidence type="ECO:0000313" key="7">
    <source>
        <dbReference type="Proteomes" id="UP001472677"/>
    </source>
</evidence>
<comment type="subcellular location">
    <subcellularLocation>
        <location evidence="1">Membrane</location>
    </subcellularLocation>
</comment>
<dbReference type="PANTHER" id="PTHR31113">
    <property type="entry name" value="UPF0496 PROTEIN 3-RELATED"/>
    <property type="match status" value="1"/>
</dbReference>
<dbReference type="PANTHER" id="PTHR31113:SF3">
    <property type="entry name" value="UPF0496 PROTEIN 1"/>
    <property type="match status" value="1"/>
</dbReference>
<evidence type="ECO:0000256" key="3">
    <source>
        <dbReference type="ARBA" id="ARBA00022692"/>
    </source>
</evidence>
<organism evidence="6 7">
    <name type="scientific">Hibiscus sabdariffa</name>
    <name type="common">roselle</name>
    <dbReference type="NCBI Taxonomy" id="183260"/>
    <lineage>
        <taxon>Eukaryota</taxon>
        <taxon>Viridiplantae</taxon>
        <taxon>Streptophyta</taxon>
        <taxon>Embryophyta</taxon>
        <taxon>Tracheophyta</taxon>
        <taxon>Spermatophyta</taxon>
        <taxon>Magnoliopsida</taxon>
        <taxon>eudicotyledons</taxon>
        <taxon>Gunneridae</taxon>
        <taxon>Pentapetalae</taxon>
        <taxon>rosids</taxon>
        <taxon>malvids</taxon>
        <taxon>Malvales</taxon>
        <taxon>Malvaceae</taxon>
        <taxon>Malvoideae</taxon>
        <taxon>Hibiscus</taxon>
    </lineage>
</organism>
<evidence type="ECO:0000256" key="5">
    <source>
        <dbReference type="ARBA" id="ARBA00023136"/>
    </source>
</evidence>
<evidence type="ECO:0000313" key="6">
    <source>
        <dbReference type="EMBL" id="KAK8580429.1"/>
    </source>
</evidence>
<keyword evidence="4" id="KW-1133">Transmembrane helix</keyword>
<keyword evidence="5" id="KW-0472">Membrane</keyword>
<dbReference type="InterPro" id="IPR007749">
    <property type="entry name" value="DUF677"/>
</dbReference>
<keyword evidence="3" id="KW-0812">Transmembrane</keyword>
<evidence type="ECO:0000256" key="2">
    <source>
        <dbReference type="ARBA" id="ARBA00009074"/>
    </source>
</evidence>
<sequence length="116" mass="13448">MNFKASGDSFTEDFFQSVYRQQIAMLEKLQLRKNKLDKKVKCIHAWREVSSTYMAIKDLDNIRVLVDQLDIETEALLQNAEITIEQEGVKIGIDEMKKKLGVFMKIVEVLGATSWY</sequence>
<protein>
    <submittedName>
        <fullName evidence="6">Uncharacterized protein</fullName>
    </submittedName>
</protein>
<evidence type="ECO:0000256" key="1">
    <source>
        <dbReference type="ARBA" id="ARBA00004370"/>
    </source>
</evidence>
<evidence type="ECO:0000256" key="4">
    <source>
        <dbReference type="ARBA" id="ARBA00022989"/>
    </source>
</evidence>
<reference evidence="6 7" key="1">
    <citation type="journal article" date="2024" name="G3 (Bethesda)">
        <title>Genome assembly of Hibiscus sabdariffa L. provides insights into metabolisms of medicinal natural products.</title>
        <authorList>
            <person name="Kim T."/>
        </authorList>
    </citation>
    <scope>NUCLEOTIDE SEQUENCE [LARGE SCALE GENOMIC DNA]</scope>
    <source>
        <strain evidence="6">TK-2024</strain>
        <tissue evidence="6">Old leaves</tissue>
    </source>
</reference>